<dbReference type="AlphaFoldDB" id="A0A1E4RUM1"/>
<dbReference type="RefSeq" id="XP_020067989.1">
    <property type="nucleotide sequence ID" value="XM_020213458.1"/>
</dbReference>
<evidence type="ECO:0000256" key="11">
    <source>
        <dbReference type="ARBA" id="ARBA00023128"/>
    </source>
</evidence>
<dbReference type="PANTHER" id="PTHR17098">
    <property type="entry name" value="NADH-UBIQUINONE OXIDOREDUCTASE MWFE SUBUNIT"/>
    <property type="match status" value="1"/>
</dbReference>
<keyword evidence="5" id="KW-0813">Transport</keyword>
<evidence type="ECO:0000256" key="12">
    <source>
        <dbReference type="ARBA" id="ARBA00023136"/>
    </source>
</evidence>
<dbReference type="GO" id="GO:0005743">
    <property type="term" value="C:mitochondrial inner membrane"/>
    <property type="evidence" value="ECO:0007669"/>
    <property type="project" value="UniProtKB-SubCell"/>
</dbReference>
<keyword evidence="10 13" id="KW-1133">Transmembrane helix</keyword>
<evidence type="ECO:0000256" key="9">
    <source>
        <dbReference type="ARBA" id="ARBA00022982"/>
    </source>
</evidence>
<dbReference type="PANTHER" id="PTHR17098:SF2">
    <property type="entry name" value="NADH DEHYDROGENASE [UBIQUINONE] 1 ALPHA SUBCOMPLEX SUBUNIT 1"/>
    <property type="match status" value="1"/>
</dbReference>
<evidence type="ECO:0000256" key="3">
    <source>
        <dbReference type="ARBA" id="ARBA00009960"/>
    </source>
</evidence>
<dbReference type="STRING" id="983966.A0A1E4RUM1"/>
<comment type="similarity">
    <text evidence="3">Belongs to the complex I NDUFA1 subunit family.</text>
</comment>
<keyword evidence="8" id="KW-0999">Mitochondrion inner membrane</keyword>
<proteinExistence type="inferred from homology"/>
<gene>
    <name evidence="14" type="ORF">CYBJADRAFT_155957</name>
</gene>
<dbReference type="GeneID" id="30987854"/>
<comment type="subcellular location">
    <subcellularLocation>
        <location evidence="2">Mitochondrion inner membrane</location>
        <topology evidence="2">Single-pass membrane protein</topology>
        <orientation evidence="2">Matrix side</orientation>
    </subcellularLocation>
</comment>
<evidence type="ECO:0000313" key="14">
    <source>
        <dbReference type="EMBL" id="ODV70950.1"/>
    </source>
</evidence>
<evidence type="ECO:0000256" key="5">
    <source>
        <dbReference type="ARBA" id="ARBA00022448"/>
    </source>
</evidence>
<reference evidence="14 15" key="1">
    <citation type="journal article" date="2016" name="Proc. Natl. Acad. Sci. U.S.A.">
        <title>Comparative genomics of biotechnologically important yeasts.</title>
        <authorList>
            <person name="Riley R."/>
            <person name="Haridas S."/>
            <person name="Wolfe K.H."/>
            <person name="Lopes M.R."/>
            <person name="Hittinger C.T."/>
            <person name="Goeker M."/>
            <person name="Salamov A.A."/>
            <person name="Wisecaver J.H."/>
            <person name="Long T.M."/>
            <person name="Calvey C.H."/>
            <person name="Aerts A.L."/>
            <person name="Barry K.W."/>
            <person name="Choi C."/>
            <person name="Clum A."/>
            <person name="Coughlan A.Y."/>
            <person name="Deshpande S."/>
            <person name="Douglass A.P."/>
            <person name="Hanson S.J."/>
            <person name="Klenk H.-P."/>
            <person name="LaButti K.M."/>
            <person name="Lapidus A."/>
            <person name="Lindquist E.A."/>
            <person name="Lipzen A.M."/>
            <person name="Meier-Kolthoff J.P."/>
            <person name="Ohm R.A."/>
            <person name="Otillar R.P."/>
            <person name="Pangilinan J.L."/>
            <person name="Peng Y."/>
            <person name="Rokas A."/>
            <person name="Rosa C.A."/>
            <person name="Scheuner C."/>
            <person name="Sibirny A.A."/>
            <person name="Slot J.C."/>
            <person name="Stielow J.B."/>
            <person name="Sun H."/>
            <person name="Kurtzman C.P."/>
            <person name="Blackwell M."/>
            <person name="Grigoriev I.V."/>
            <person name="Jeffries T.W."/>
        </authorList>
    </citation>
    <scope>NUCLEOTIDE SEQUENCE [LARGE SCALE GENOMIC DNA]</scope>
    <source>
        <strain evidence="15">ATCC 18201 / CBS 1600 / BCRC 20928 / JCM 3617 / NBRC 0987 / NRRL Y-1542</strain>
    </source>
</reference>
<organism evidence="14 15">
    <name type="scientific">Cyberlindnera jadinii (strain ATCC 18201 / CBS 1600 / BCRC 20928 / JCM 3617 / NBRC 0987 / NRRL Y-1542)</name>
    <name type="common">Torula yeast</name>
    <name type="synonym">Candida utilis</name>
    <dbReference type="NCBI Taxonomy" id="983966"/>
    <lineage>
        <taxon>Eukaryota</taxon>
        <taxon>Fungi</taxon>
        <taxon>Dikarya</taxon>
        <taxon>Ascomycota</taxon>
        <taxon>Saccharomycotina</taxon>
        <taxon>Saccharomycetes</taxon>
        <taxon>Phaffomycetales</taxon>
        <taxon>Phaffomycetaceae</taxon>
        <taxon>Cyberlindnera</taxon>
    </lineage>
</organism>
<evidence type="ECO:0000256" key="2">
    <source>
        <dbReference type="ARBA" id="ARBA00004298"/>
    </source>
</evidence>
<evidence type="ECO:0000256" key="6">
    <source>
        <dbReference type="ARBA" id="ARBA00022660"/>
    </source>
</evidence>
<dbReference type="OMA" id="EVSNPWK"/>
<name>A0A1E4RUM1_CYBJN</name>
<feature type="transmembrane region" description="Helical" evidence="13">
    <location>
        <begin position="6"/>
        <end position="26"/>
    </location>
</feature>
<protein>
    <recommendedName>
        <fullName evidence="4">NADH dehydrogenase [ubiquinone] 1 alpha subcomplex subunit 1</fullName>
    </recommendedName>
</protein>
<dbReference type="EMBL" id="KV453947">
    <property type="protein sequence ID" value="ODV70950.1"/>
    <property type="molecule type" value="Genomic_DNA"/>
</dbReference>
<dbReference type="InterPro" id="IPR017384">
    <property type="entry name" value="NADH_Ub_cplx-1_asu_su-1"/>
</dbReference>
<keyword evidence="15" id="KW-1185">Reference proteome</keyword>
<keyword evidence="6" id="KW-0679">Respiratory chain</keyword>
<accession>A0A1E4RUM1</accession>
<evidence type="ECO:0000256" key="10">
    <source>
        <dbReference type="ARBA" id="ARBA00022989"/>
    </source>
</evidence>
<keyword evidence="7 13" id="KW-0812">Transmembrane</keyword>
<evidence type="ECO:0000256" key="7">
    <source>
        <dbReference type="ARBA" id="ARBA00022692"/>
    </source>
</evidence>
<evidence type="ECO:0000313" key="15">
    <source>
        <dbReference type="Proteomes" id="UP000094389"/>
    </source>
</evidence>
<keyword evidence="12 13" id="KW-0472">Membrane</keyword>
<evidence type="ECO:0000256" key="13">
    <source>
        <dbReference type="SAM" id="Phobius"/>
    </source>
</evidence>
<keyword evidence="11" id="KW-0496">Mitochondrion</keyword>
<evidence type="ECO:0000256" key="8">
    <source>
        <dbReference type="ARBA" id="ARBA00022792"/>
    </source>
</evidence>
<dbReference type="OrthoDB" id="1920692at2759"/>
<keyword evidence="9" id="KW-0249">Electron transport</keyword>
<evidence type="ECO:0000256" key="1">
    <source>
        <dbReference type="ARBA" id="ARBA00003195"/>
    </source>
</evidence>
<evidence type="ECO:0000256" key="4">
    <source>
        <dbReference type="ARBA" id="ARBA00016392"/>
    </source>
</evidence>
<dbReference type="Proteomes" id="UP000094389">
    <property type="component" value="Unassembled WGS sequence"/>
</dbReference>
<comment type="function">
    <text evidence="1">Accessory subunit of the mitochondrial membrane respiratory chain NADH dehydrogenase (Complex I), that is believed not to be involved in catalysis. Complex I functions in the transfer of electrons from NADH to the respiratory chain. The immediate electron acceptor for the enzyme is believed to be ubiquinone.</text>
</comment>
<dbReference type="Pfam" id="PF15879">
    <property type="entry name" value="MWFE"/>
    <property type="match status" value="1"/>
</dbReference>
<sequence length="88" mass="10303">MIPFEGLLPWGIILTFLTAGGSYVSVSRYLTNDNKRVRYNLDQFEKQLIERDFRLTGKFRAQSDEAVAPQAFKTNGIWKLEKTSWWKD</sequence>